<dbReference type="OrthoDB" id="2431443at2759"/>
<evidence type="ECO:0000313" key="2">
    <source>
        <dbReference type="EMBL" id="KAF9123843.1"/>
    </source>
</evidence>
<gene>
    <name evidence="2" type="ORF">BG015_005235</name>
</gene>
<reference evidence="2" key="1">
    <citation type="journal article" date="2020" name="Fungal Divers.">
        <title>Resolving the Mortierellaceae phylogeny through synthesis of multi-gene phylogenetics and phylogenomics.</title>
        <authorList>
            <person name="Vandepol N."/>
            <person name="Liber J."/>
            <person name="Desiro A."/>
            <person name="Na H."/>
            <person name="Kennedy M."/>
            <person name="Barry K."/>
            <person name="Grigoriev I.V."/>
            <person name="Miller A.N."/>
            <person name="O'Donnell K."/>
            <person name="Stajich J.E."/>
            <person name="Bonito G."/>
        </authorList>
    </citation>
    <scope>NUCLEOTIDE SEQUENCE</scope>
    <source>
        <strain evidence="2">NRRL 6426</strain>
    </source>
</reference>
<organism evidence="2 3">
    <name type="scientific">Linnemannia schmuckeri</name>
    <dbReference type="NCBI Taxonomy" id="64567"/>
    <lineage>
        <taxon>Eukaryota</taxon>
        <taxon>Fungi</taxon>
        <taxon>Fungi incertae sedis</taxon>
        <taxon>Mucoromycota</taxon>
        <taxon>Mortierellomycotina</taxon>
        <taxon>Mortierellomycetes</taxon>
        <taxon>Mortierellales</taxon>
        <taxon>Mortierellaceae</taxon>
        <taxon>Linnemannia</taxon>
    </lineage>
</organism>
<feature type="compositionally biased region" description="Low complexity" evidence="1">
    <location>
        <begin position="1"/>
        <end position="20"/>
    </location>
</feature>
<dbReference type="AlphaFoldDB" id="A0A9P5R6L8"/>
<feature type="region of interest" description="Disordered" evidence="1">
    <location>
        <begin position="1"/>
        <end position="59"/>
    </location>
</feature>
<dbReference type="Proteomes" id="UP000748756">
    <property type="component" value="Unassembled WGS sequence"/>
</dbReference>
<proteinExistence type="predicted"/>
<comment type="caution">
    <text evidence="2">The sequence shown here is derived from an EMBL/GenBank/DDBJ whole genome shotgun (WGS) entry which is preliminary data.</text>
</comment>
<name>A0A9P5R6L8_9FUNG</name>
<evidence type="ECO:0000313" key="3">
    <source>
        <dbReference type="Proteomes" id="UP000748756"/>
    </source>
</evidence>
<protein>
    <submittedName>
        <fullName evidence="2">Uncharacterized protein</fullName>
    </submittedName>
</protein>
<accession>A0A9P5R6L8</accession>
<sequence>MNTNSNNNVPFPSSSSPTSSKGKKPLSDITNTVLSASPPRNSASSTVAGSSRPSAQPATPIVKQAPLVSKDVPHEPAPVEPFHIDTYRSDVWQQWRRMVAALNDLTPHLSNQYLAPEAYERYYRHYEQVLDRERTLFAELTRLTVPTPGPPVQEDPNLVAIHTAWSVNTTAHQAAWSTYNSTQQAAWSSYQESQRQSWVAYREALSAWAQLKK</sequence>
<feature type="compositionally biased region" description="Polar residues" evidence="1">
    <location>
        <begin position="28"/>
        <end position="57"/>
    </location>
</feature>
<dbReference type="EMBL" id="JAAAUQ010002422">
    <property type="protein sequence ID" value="KAF9123843.1"/>
    <property type="molecule type" value="Genomic_DNA"/>
</dbReference>
<keyword evidence="3" id="KW-1185">Reference proteome</keyword>
<evidence type="ECO:0000256" key="1">
    <source>
        <dbReference type="SAM" id="MobiDB-lite"/>
    </source>
</evidence>